<sequence>MRTRALLPLALFAAAALGLTGCQAGLLAPTPSETEVAPSGAAPVESPSAEASEESPEESPSEGEPDEAPSQEPLSPGEAVDFTCESLFTLQQLYEYDPNFTPSNEAPAELPAAFSAIADAGGLVCAFQHVTAGAVLLVGVAPEDADLGEASGYTNNGVIGTETAEAGEYVIAVGSDRFGTEGDAAGLLQQVSGNVTAE</sequence>
<dbReference type="OrthoDB" id="5122815at2"/>
<accession>A0A1R4FY70</accession>
<keyword evidence="2" id="KW-0732">Signal</keyword>
<evidence type="ECO:0000313" key="4">
    <source>
        <dbReference type="Proteomes" id="UP000195787"/>
    </source>
</evidence>
<gene>
    <name evidence="3" type="ORF">CZ674_07365</name>
</gene>
<feature type="compositionally biased region" description="Acidic residues" evidence="1">
    <location>
        <begin position="51"/>
        <end position="69"/>
    </location>
</feature>
<dbReference type="RefSeq" id="WP_086991909.1">
    <property type="nucleotide sequence ID" value="NZ_FUHU01000029.1"/>
</dbReference>
<feature type="signal peptide" evidence="2">
    <location>
        <begin position="1"/>
        <end position="24"/>
    </location>
</feature>
<proteinExistence type="predicted"/>
<feature type="chain" id="PRO_5012774459" evidence="2">
    <location>
        <begin position="25"/>
        <end position="198"/>
    </location>
</feature>
<organism evidence="3 4">
    <name type="scientific">Agrococcus casei LMG 22410</name>
    <dbReference type="NCBI Taxonomy" id="1255656"/>
    <lineage>
        <taxon>Bacteria</taxon>
        <taxon>Bacillati</taxon>
        <taxon>Actinomycetota</taxon>
        <taxon>Actinomycetes</taxon>
        <taxon>Micrococcales</taxon>
        <taxon>Microbacteriaceae</taxon>
        <taxon>Agrococcus</taxon>
    </lineage>
</organism>
<feature type="compositionally biased region" description="Low complexity" evidence="1">
    <location>
        <begin position="36"/>
        <end position="50"/>
    </location>
</feature>
<dbReference type="Proteomes" id="UP000195787">
    <property type="component" value="Unassembled WGS sequence"/>
</dbReference>
<dbReference type="PROSITE" id="PS51257">
    <property type="entry name" value="PROKAR_LIPOPROTEIN"/>
    <property type="match status" value="1"/>
</dbReference>
<evidence type="ECO:0000256" key="2">
    <source>
        <dbReference type="SAM" id="SignalP"/>
    </source>
</evidence>
<dbReference type="EMBL" id="FUHU01000029">
    <property type="protein sequence ID" value="SJM60791.1"/>
    <property type="molecule type" value="Genomic_DNA"/>
</dbReference>
<evidence type="ECO:0000313" key="3">
    <source>
        <dbReference type="EMBL" id="SJM60791.1"/>
    </source>
</evidence>
<reference evidence="3 4" key="1">
    <citation type="submission" date="2017-02" db="EMBL/GenBank/DDBJ databases">
        <authorList>
            <person name="Peterson S.W."/>
        </authorList>
    </citation>
    <scope>NUCLEOTIDE SEQUENCE [LARGE SCALE GENOMIC DNA]</scope>
    <source>
        <strain evidence="3 4">LMG 22410</strain>
    </source>
</reference>
<keyword evidence="4" id="KW-1185">Reference proteome</keyword>
<feature type="region of interest" description="Disordered" evidence="1">
    <location>
        <begin position="30"/>
        <end position="78"/>
    </location>
</feature>
<protein>
    <submittedName>
        <fullName evidence="3">Uncharacterized protein</fullName>
    </submittedName>
</protein>
<dbReference type="AlphaFoldDB" id="A0A1R4FY70"/>
<name>A0A1R4FY70_9MICO</name>
<dbReference type="GeneID" id="303173036"/>
<evidence type="ECO:0000256" key="1">
    <source>
        <dbReference type="SAM" id="MobiDB-lite"/>
    </source>
</evidence>